<protein>
    <submittedName>
        <fullName evidence="1">Uncharacterized protein</fullName>
    </submittedName>
</protein>
<proteinExistence type="predicted"/>
<dbReference type="AlphaFoldDB" id="A0A2P5W411"/>
<dbReference type="Proteomes" id="UP000239757">
    <property type="component" value="Unassembled WGS sequence"/>
</dbReference>
<organism evidence="1 2">
    <name type="scientific">Gossypium barbadense</name>
    <name type="common">Sea Island cotton</name>
    <name type="synonym">Hibiscus barbadensis</name>
    <dbReference type="NCBI Taxonomy" id="3634"/>
    <lineage>
        <taxon>Eukaryota</taxon>
        <taxon>Viridiplantae</taxon>
        <taxon>Streptophyta</taxon>
        <taxon>Embryophyta</taxon>
        <taxon>Tracheophyta</taxon>
        <taxon>Spermatophyta</taxon>
        <taxon>Magnoliopsida</taxon>
        <taxon>eudicotyledons</taxon>
        <taxon>Gunneridae</taxon>
        <taxon>Pentapetalae</taxon>
        <taxon>rosids</taxon>
        <taxon>malvids</taxon>
        <taxon>Malvales</taxon>
        <taxon>Malvaceae</taxon>
        <taxon>Malvoideae</taxon>
        <taxon>Gossypium</taxon>
    </lineage>
</organism>
<evidence type="ECO:0000313" key="2">
    <source>
        <dbReference type="Proteomes" id="UP000239757"/>
    </source>
</evidence>
<sequence length="109" mass="11082">MNPINPLGSYCSGMGIIEEGWNALSSGVRWKLLNLGGGKMGRMLLKAFVWGGHAGIGDNNMASGAGGGVAMWGGLCGNYRGRLQLSSVWGVACAGIRPTNIMASGGPGV</sequence>
<evidence type="ECO:0000313" key="1">
    <source>
        <dbReference type="EMBL" id="PPR85805.1"/>
    </source>
</evidence>
<gene>
    <name evidence="1" type="ORF">GOBAR_AA34883</name>
</gene>
<accession>A0A2P5W411</accession>
<reference evidence="1 2" key="1">
    <citation type="submission" date="2015-01" db="EMBL/GenBank/DDBJ databases">
        <title>Genome of allotetraploid Gossypium barbadense reveals genomic plasticity and fiber elongation in cotton evolution.</title>
        <authorList>
            <person name="Chen X."/>
            <person name="Liu X."/>
            <person name="Zhao B."/>
            <person name="Zheng H."/>
            <person name="Hu Y."/>
            <person name="Lu G."/>
            <person name="Yang C."/>
            <person name="Chen J."/>
            <person name="Shan C."/>
            <person name="Zhang L."/>
            <person name="Zhou Y."/>
            <person name="Wang L."/>
            <person name="Guo W."/>
            <person name="Bai Y."/>
            <person name="Ruan J."/>
            <person name="Shangguan X."/>
            <person name="Mao Y."/>
            <person name="Jiang J."/>
            <person name="Zhu Y."/>
            <person name="Lei J."/>
            <person name="Kang H."/>
            <person name="Chen S."/>
            <person name="He X."/>
            <person name="Wang R."/>
            <person name="Wang Y."/>
            <person name="Chen J."/>
            <person name="Wang L."/>
            <person name="Yu S."/>
            <person name="Wang B."/>
            <person name="Wei J."/>
            <person name="Song S."/>
            <person name="Lu X."/>
            <person name="Gao Z."/>
            <person name="Gu W."/>
            <person name="Deng X."/>
            <person name="Ma D."/>
            <person name="Wang S."/>
            <person name="Liang W."/>
            <person name="Fang L."/>
            <person name="Cai C."/>
            <person name="Zhu X."/>
            <person name="Zhou B."/>
            <person name="Zhang Y."/>
            <person name="Chen Z."/>
            <person name="Xu S."/>
            <person name="Zhu R."/>
            <person name="Wang S."/>
            <person name="Zhang T."/>
            <person name="Zhao G."/>
        </authorList>
    </citation>
    <scope>NUCLEOTIDE SEQUENCE [LARGE SCALE GENOMIC DNA]</scope>
    <source>
        <strain evidence="2">cv. Xinhai21</strain>
        <tissue evidence="1">Leaf</tissue>
    </source>
</reference>
<dbReference type="EMBL" id="KZ669253">
    <property type="protein sequence ID" value="PPR85805.1"/>
    <property type="molecule type" value="Genomic_DNA"/>
</dbReference>
<name>A0A2P5W411_GOSBA</name>